<proteinExistence type="predicted"/>
<accession>A0ABT0RCS1</accession>
<dbReference type="SUPFAM" id="SSF48452">
    <property type="entry name" value="TPR-like"/>
    <property type="match status" value="2"/>
</dbReference>
<dbReference type="Gene3D" id="1.25.40.10">
    <property type="entry name" value="Tetratricopeptide repeat domain"/>
    <property type="match status" value="1"/>
</dbReference>
<dbReference type="InterPro" id="IPR019734">
    <property type="entry name" value="TPR_rpt"/>
</dbReference>
<dbReference type="InterPro" id="IPR011990">
    <property type="entry name" value="TPR-like_helical_dom_sf"/>
</dbReference>
<dbReference type="Pfam" id="PF13432">
    <property type="entry name" value="TPR_16"/>
    <property type="match status" value="2"/>
</dbReference>
<reference evidence="2" key="1">
    <citation type="submission" date="2022-05" db="EMBL/GenBank/DDBJ databases">
        <authorList>
            <person name="Jo J.-H."/>
            <person name="Im W.-T."/>
        </authorList>
    </citation>
    <scope>NUCLEOTIDE SEQUENCE</scope>
    <source>
        <strain evidence="2">RG327</strain>
    </source>
</reference>
<keyword evidence="1" id="KW-0802">TPR repeat</keyword>
<name>A0ABT0RCS1_9SPHN</name>
<dbReference type="EMBL" id="JAMGBC010000001">
    <property type="protein sequence ID" value="MCL6678062.1"/>
    <property type="molecule type" value="Genomic_DNA"/>
</dbReference>
<feature type="repeat" description="TPR" evidence="1">
    <location>
        <begin position="452"/>
        <end position="485"/>
    </location>
</feature>
<evidence type="ECO:0000256" key="1">
    <source>
        <dbReference type="PROSITE-ProRule" id="PRU00339"/>
    </source>
</evidence>
<dbReference type="Pfam" id="PF13181">
    <property type="entry name" value="TPR_8"/>
    <property type="match status" value="1"/>
</dbReference>
<dbReference type="Pfam" id="PF13414">
    <property type="entry name" value="TPR_11"/>
    <property type="match status" value="1"/>
</dbReference>
<organism evidence="2 3">
    <name type="scientific">Sphingomonas anseongensis</name>
    <dbReference type="NCBI Taxonomy" id="2908207"/>
    <lineage>
        <taxon>Bacteria</taxon>
        <taxon>Pseudomonadati</taxon>
        <taxon>Pseudomonadota</taxon>
        <taxon>Alphaproteobacteria</taxon>
        <taxon>Sphingomonadales</taxon>
        <taxon>Sphingomonadaceae</taxon>
        <taxon>Sphingomonas</taxon>
    </lineage>
</organism>
<dbReference type="PANTHER" id="PTHR12558:SF13">
    <property type="entry name" value="CELL DIVISION CYCLE PROTEIN 27 HOMOLOG"/>
    <property type="match status" value="1"/>
</dbReference>
<dbReference type="PANTHER" id="PTHR12558">
    <property type="entry name" value="CELL DIVISION CYCLE 16,23,27"/>
    <property type="match status" value="1"/>
</dbReference>
<dbReference type="PROSITE" id="PS50005">
    <property type="entry name" value="TPR"/>
    <property type="match status" value="1"/>
</dbReference>
<evidence type="ECO:0000313" key="3">
    <source>
        <dbReference type="Proteomes" id="UP001165343"/>
    </source>
</evidence>
<protein>
    <submittedName>
        <fullName evidence="2">Tetratricopeptide repeat protein</fullName>
    </submittedName>
</protein>
<dbReference type="RefSeq" id="WP_249867037.1">
    <property type="nucleotide sequence ID" value="NZ_JAMGBC010000001.1"/>
</dbReference>
<dbReference type="Proteomes" id="UP001165343">
    <property type="component" value="Unassembled WGS sequence"/>
</dbReference>
<dbReference type="SMART" id="SM00028">
    <property type="entry name" value="TPR"/>
    <property type="match status" value="5"/>
</dbReference>
<sequence length="539" mass="56690">MLCVGAPAAASLPAATDPARAYVAARAASISGNHVEAAEIYARLATASKNSGLEQRAIAEAISAGNMPLALRLIGNSRQPSTVDSKLLLVADALRRGKDGAADQLLSPSATGANLSFWQPLLRAWQAVERRDASAAVTILSQVPRDSAFAAFADEQTAYALLKLGKTADAEPYARRAIGTAGAREFRVRIALAAGFRSAGDRQRALAMLEGISGDTTAIRQALDSGRTDSVAIDNVAKAFSDQLVALALQMHQSEQPSADPLNIVQIARYAAPESSSAAILLGNVLSEDGRLQDSLAAFRSLRDGDPLKSEAVDAEARALADAKRFDEALALASRAAASPAATSDDFARLGDVYSAMQRFNESAAAYKQAIARMQNPTSGQSWPLLLLQASALQSAERWPEAKAVLNSAIALAPDEPQVLNFLGYAKLVHGEDLDSAEAMIRKASSLAPDDASISDSLGWALFKRGRIEEAIEILQKAAVSDPSQAEIQEHLGDALYSAGRRFEARFAWSAALATADENETGRLKSKIAGGLTKATAAP</sequence>
<gene>
    <name evidence="2" type="ORF">LZ519_01830</name>
</gene>
<keyword evidence="3" id="KW-1185">Reference proteome</keyword>
<evidence type="ECO:0000313" key="2">
    <source>
        <dbReference type="EMBL" id="MCL6678062.1"/>
    </source>
</evidence>
<comment type="caution">
    <text evidence="2">The sequence shown here is derived from an EMBL/GenBank/DDBJ whole genome shotgun (WGS) entry which is preliminary data.</text>
</comment>